<gene>
    <name evidence="1" type="ordered locus">Spirs_2829</name>
</gene>
<keyword evidence="2" id="KW-1185">Reference proteome</keyword>
<protein>
    <recommendedName>
        <fullName evidence="3">CopG family transcriptional regulator</fullName>
    </recommendedName>
</protein>
<dbReference type="Proteomes" id="UP000002318">
    <property type="component" value="Chromosome"/>
</dbReference>
<dbReference type="AlphaFoldDB" id="E1R247"/>
<dbReference type="EMBL" id="CP002116">
    <property type="protein sequence ID" value="ADK81932.1"/>
    <property type="molecule type" value="Genomic_DNA"/>
</dbReference>
<accession>E1R247</accession>
<sequence length="80" mass="9206">MAKTITMRVDDDTYNLIKTAADGHRRSISNFIEYATIAFLTEESFVSDNEMDEIMNDENLLKSLQQGRKEVKEGKYRIVG</sequence>
<evidence type="ECO:0000313" key="1">
    <source>
        <dbReference type="EMBL" id="ADK81932.1"/>
    </source>
</evidence>
<dbReference type="KEGG" id="ssm:Spirs_2829"/>
<evidence type="ECO:0000313" key="2">
    <source>
        <dbReference type="Proteomes" id="UP000002318"/>
    </source>
</evidence>
<organism evidence="1 2">
    <name type="scientific">Sediminispirochaeta smaragdinae (strain DSM 11293 / JCM 15392 / SEBR 4228)</name>
    <name type="common">Spirochaeta smaragdinae</name>
    <dbReference type="NCBI Taxonomy" id="573413"/>
    <lineage>
        <taxon>Bacteria</taxon>
        <taxon>Pseudomonadati</taxon>
        <taxon>Spirochaetota</taxon>
        <taxon>Spirochaetia</taxon>
        <taxon>Spirochaetales</taxon>
        <taxon>Spirochaetaceae</taxon>
        <taxon>Sediminispirochaeta</taxon>
    </lineage>
</organism>
<name>E1R247_SEDSS</name>
<proteinExistence type="predicted"/>
<evidence type="ECO:0008006" key="3">
    <source>
        <dbReference type="Google" id="ProtNLM"/>
    </source>
</evidence>
<dbReference type="eggNOG" id="ENOG5033NUI">
    <property type="taxonomic scope" value="Bacteria"/>
</dbReference>
<reference evidence="1 2" key="1">
    <citation type="journal article" date="2010" name="Stand. Genomic Sci.">
        <title>Complete genome sequence of Spirochaeta smaragdinae type strain (SEBR 4228).</title>
        <authorList>
            <person name="Mavromatis K."/>
            <person name="Yasawong M."/>
            <person name="Chertkov O."/>
            <person name="Lapidus A."/>
            <person name="Lucas S."/>
            <person name="Nolan M."/>
            <person name="Del Rio T.G."/>
            <person name="Tice H."/>
            <person name="Cheng J.F."/>
            <person name="Pitluck S."/>
            <person name="Liolios K."/>
            <person name="Ivanova N."/>
            <person name="Tapia R."/>
            <person name="Han C."/>
            <person name="Bruce D."/>
            <person name="Goodwin L."/>
            <person name="Pati A."/>
            <person name="Chen A."/>
            <person name="Palaniappan K."/>
            <person name="Land M."/>
            <person name="Hauser L."/>
            <person name="Chang Y.J."/>
            <person name="Jeffries C.D."/>
            <person name="Detter J.C."/>
            <person name="Rohde M."/>
            <person name="Brambilla E."/>
            <person name="Spring S."/>
            <person name="Goker M."/>
            <person name="Sikorski J."/>
            <person name="Woyke T."/>
            <person name="Bristow J."/>
            <person name="Eisen J.A."/>
            <person name="Markowitz V."/>
            <person name="Hugenholtz P."/>
            <person name="Klenk H.P."/>
            <person name="Kyrpides N.C."/>
        </authorList>
    </citation>
    <scope>NUCLEOTIDE SEQUENCE [LARGE SCALE GENOMIC DNA]</scope>
    <source>
        <strain evidence="2">DSM 11293 / JCM 15392 / SEBR 4228</strain>
    </source>
</reference>
<dbReference type="RefSeq" id="WP_013255391.1">
    <property type="nucleotide sequence ID" value="NC_014364.1"/>
</dbReference>
<dbReference type="OrthoDB" id="5519576at2"/>
<dbReference type="HOGENOM" id="CLU_180715_0_0_12"/>